<feature type="transmembrane region" description="Helical" evidence="7">
    <location>
        <begin position="39"/>
        <end position="60"/>
    </location>
</feature>
<dbReference type="PANTHER" id="PTHR30347">
    <property type="entry name" value="POTASSIUM CHANNEL RELATED"/>
    <property type="match status" value="1"/>
</dbReference>
<dbReference type="EMBL" id="AP025292">
    <property type="protein sequence ID" value="BDC99147.1"/>
    <property type="molecule type" value="Genomic_DNA"/>
</dbReference>
<evidence type="ECO:0000256" key="4">
    <source>
        <dbReference type="ARBA" id="ARBA00022692"/>
    </source>
</evidence>
<dbReference type="Gene3D" id="3.30.70.100">
    <property type="match status" value="1"/>
</dbReference>
<dbReference type="InterPro" id="IPR049142">
    <property type="entry name" value="MS_channel_1st"/>
</dbReference>
<dbReference type="InterPro" id="IPR049278">
    <property type="entry name" value="MS_channel_C"/>
</dbReference>
<keyword evidence="4 7" id="KW-0812">Transmembrane</keyword>
<evidence type="ECO:0000259" key="8">
    <source>
        <dbReference type="Pfam" id="PF00924"/>
    </source>
</evidence>
<dbReference type="InterPro" id="IPR006685">
    <property type="entry name" value="MscS_channel_2nd"/>
</dbReference>
<evidence type="ECO:0000256" key="7">
    <source>
        <dbReference type="SAM" id="Phobius"/>
    </source>
</evidence>
<dbReference type="InterPro" id="IPR011066">
    <property type="entry name" value="MscS_channel_C_sf"/>
</dbReference>
<reference evidence="11 12" key="1">
    <citation type="submission" date="2021-12" db="EMBL/GenBank/DDBJ databases">
        <title>Genome sequencing of bacteria with rrn-lacking chromosome and rrn-plasmid.</title>
        <authorList>
            <person name="Anda M."/>
            <person name="Iwasaki W."/>
        </authorList>
    </citation>
    <scope>NUCLEOTIDE SEQUENCE [LARGE SCALE GENOMIC DNA]</scope>
    <source>
        <strain evidence="11 12">NBRC 101262</strain>
    </source>
</reference>
<evidence type="ECO:0000256" key="2">
    <source>
        <dbReference type="ARBA" id="ARBA00008017"/>
    </source>
</evidence>
<dbReference type="SUPFAM" id="SSF50182">
    <property type="entry name" value="Sm-like ribonucleoproteins"/>
    <property type="match status" value="1"/>
</dbReference>
<proteinExistence type="inferred from homology"/>
<keyword evidence="3" id="KW-1003">Cell membrane</keyword>
<evidence type="ECO:0000259" key="9">
    <source>
        <dbReference type="Pfam" id="PF21082"/>
    </source>
</evidence>
<evidence type="ECO:0000256" key="3">
    <source>
        <dbReference type="ARBA" id="ARBA00022475"/>
    </source>
</evidence>
<protein>
    <submittedName>
        <fullName evidence="11">Mechanosensitive ion channel protein MscS</fullName>
    </submittedName>
</protein>
<name>A0ABN6L7H2_9BACT</name>
<keyword evidence="5 7" id="KW-1133">Transmembrane helix</keyword>
<organism evidence="11 12">
    <name type="scientific">Persicobacter psychrovividus</name>
    <dbReference type="NCBI Taxonomy" id="387638"/>
    <lineage>
        <taxon>Bacteria</taxon>
        <taxon>Pseudomonadati</taxon>
        <taxon>Bacteroidota</taxon>
        <taxon>Cytophagia</taxon>
        <taxon>Cytophagales</taxon>
        <taxon>Persicobacteraceae</taxon>
        <taxon>Persicobacter</taxon>
    </lineage>
</organism>
<feature type="transmembrane region" description="Helical" evidence="7">
    <location>
        <begin position="81"/>
        <end position="99"/>
    </location>
</feature>
<feature type="domain" description="Mechanosensitive ion channel transmembrane helices 2/3" evidence="10">
    <location>
        <begin position="80"/>
        <end position="121"/>
    </location>
</feature>
<feature type="domain" description="Mechanosensitive ion channel MscS C-terminal" evidence="9">
    <location>
        <begin position="197"/>
        <end position="280"/>
    </location>
</feature>
<keyword evidence="6 7" id="KW-0472">Membrane</keyword>
<dbReference type="Gene3D" id="1.10.287.1260">
    <property type="match status" value="1"/>
</dbReference>
<dbReference type="InterPro" id="IPR011014">
    <property type="entry name" value="MscS_channel_TM-2"/>
</dbReference>
<sequence>MLDNTLTELTDYIRQSFNTVFSTRIWSTDAGYIITLGDLLHFFLATLLVIFLARGIRNLLIHRLFKNSPAIHPYRHTIGNVVRYLILIFGFMIVINSIGINLSSLYVIFGSLGVGIGIGLQNLTENFISGLLIMFERPVKVGDRIEVDDVNGIITQIGARATSVITNDNISIILPNSYLTNQAVTNWSHNNFRIRLRFPVGVSYNEDPEKVREILLSVVDEHKGIMKNPAPQVLFVNFGDSSLDFSLDVWTESYLHKFDILKSEIYYNIFREFKANNIEIPFPQRDLHIRSGLHLTEKAMTPQE</sequence>
<comment type="subcellular location">
    <subcellularLocation>
        <location evidence="1">Cell membrane</location>
        <topology evidence="1">Multi-pass membrane protein</topology>
    </subcellularLocation>
</comment>
<keyword evidence="12" id="KW-1185">Reference proteome</keyword>
<evidence type="ECO:0000256" key="5">
    <source>
        <dbReference type="ARBA" id="ARBA00022989"/>
    </source>
</evidence>
<dbReference type="SUPFAM" id="SSF82861">
    <property type="entry name" value="Mechanosensitive channel protein MscS (YggB), transmembrane region"/>
    <property type="match status" value="1"/>
</dbReference>
<dbReference type="Gene3D" id="2.30.30.60">
    <property type="match status" value="1"/>
</dbReference>
<gene>
    <name evidence="11" type="ORF">PEPS_14280</name>
</gene>
<dbReference type="RefSeq" id="WP_332922551.1">
    <property type="nucleotide sequence ID" value="NZ_AP025292.1"/>
</dbReference>
<evidence type="ECO:0000313" key="12">
    <source>
        <dbReference type="Proteomes" id="UP001354989"/>
    </source>
</evidence>
<evidence type="ECO:0000259" key="10">
    <source>
        <dbReference type="Pfam" id="PF21088"/>
    </source>
</evidence>
<dbReference type="Proteomes" id="UP001354989">
    <property type="component" value="Chromosome"/>
</dbReference>
<evidence type="ECO:0000313" key="11">
    <source>
        <dbReference type="EMBL" id="BDC99147.1"/>
    </source>
</evidence>
<dbReference type="Pfam" id="PF21088">
    <property type="entry name" value="MS_channel_1st"/>
    <property type="match status" value="1"/>
</dbReference>
<dbReference type="InterPro" id="IPR023408">
    <property type="entry name" value="MscS_beta-dom_sf"/>
</dbReference>
<dbReference type="InterPro" id="IPR052702">
    <property type="entry name" value="MscS-like_channel"/>
</dbReference>
<evidence type="ECO:0000256" key="1">
    <source>
        <dbReference type="ARBA" id="ARBA00004651"/>
    </source>
</evidence>
<accession>A0ABN6L7H2</accession>
<feature type="domain" description="Mechanosensitive ion channel MscS" evidence="8">
    <location>
        <begin position="122"/>
        <end position="189"/>
    </location>
</feature>
<dbReference type="SUPFAM" id="SSF82689">
    <property type="entry name" value="Mechanosensitive channel protein MscS (YggB), C-terminal domain"/>
    <property type="match status" value="1"/>
</dbReference>
<dbReference type="PANTHER" id="PTHR30347:SF1">
    <property type="entry name" value="MECHANOSENSITIVE CHANNEL MSCK"/>
    <property type="match status" value="1"/>
</dbReference>
<dbReference type="Pfam" id="PF00924">
    <property type="entry name" value="MS_channel_2nd"/>
    <property type="match status" value="1"/>
</dbReference>
<comment type="similarity">
    <text evidence="2">Belongs to the MscS (TC 1.A.23) family.</text>
</comment>
<dbReference type="InterPro" id="IPR010920">
    <property type="entry name" value="LSM_dom_sf"/>
</dbReference>
<dbReference type="Pfam" id="PF21082">
    <property type="entry name" value="MS_channel_3rd"/>
    <property type="match status" value="1"/>
</dbReference>
<evidence type="ECO:0000256" key="6">
    <source>
        <dbReference type="ARBA" id="ARBA00023136"/>
    </source>
</evidence>